<organism evidence="2 3">
    <name type="scientific">Hypholoma sublateritium (strain FD-334 SS-4)</name>
    <dbReference type="NCBI Taxonomy" id="945553"/>
    <lineage>
        <taxon>Eukaryota</taxon>
        <taxon>Fungi</taxon>
        <taxon>Dikarya</taxon>
        <taxon>Basidiomycota</taxon>
        <taxon>Agaricomycotina</taxon>
        <taxon>Agaricomycetes</taxon>
        <taxon>Agaricomycetidae</taxon>
        <taxon>Agaricales</taxon>
        <taxon>Agaricineae</taxon>
        <taxon>Strophariaceae</taxon>
        <taxon>Hypholoma</taxon>
    </lineage>
</organism>
<reference evidence="3" key="1">
    <citation type="submission" date="2014-04" db="EMBL/GenBank/DDBJ databases">
        <title>Evolutionary Origins and Diversification of the Mycorrhizal Mutualists.</title>
        <authorList>
            <consortium name="DOE Joint Genome Institute"/>
            <consortium name="Mycorrhizal Genomics Consortium"/>
            <person name="Kohler A."/>
            <person name="Kuo A."/>
            <person name="Nagy L.G."/>
            <person name="Floudas D."/>
            <person name="Copeland A."/>
            <person name="Barry K.W."/>
            <person name="Cichocki N."/>
            <person name="Veneault-Fourrey C."/>
            <person name="LaButti K."/>
            <person name="Lindquist E.A."/>
            <person name="Lipzen A."/>
            <person name="Lundell T."/>
            <person name="Morin E."/>
            <person name="Murat C."/>
            <person name="Riley R."/>
            <person name="Ohm R."/>
            <person name="Sun H."/>
            <person name="Tunlid A."/>
            <person name="Henrissat B."/>
            <person name="Grigoriev I.V."/>
            <person name="Hibbett D.S."/>
            <person name="Martin F."/>
        </authorList>
    </citation>
    <scope>NUCLEOTIDE SEQUENCE [LARGE SCALE GENOMIC DNA]</scope>
    <source>
        <strain evidence="3">FD-334 SS-4</strain>
    </source>
</reference>
<protein>
    <recommendedName>
        <fullName evidence="1">F-box domain-containing protein</fullName>
    </recommendedName>
</protein>
<dbReference type="Gene3D" id="3.80.10.10">
    <property type="entry name" value="Ribonuclease Inhibitor"/>
    <property type="match status" value="1"/>
</dbReference>
<evidence type="ECO:0000313" key="2">
    <source>
        <dbReference type="EMBL" id="KJA28045.1"/>
    </source>
</evidence>
<name>A0A0D2Q8M1_HYPSF</name>
<dbReference type="OMA" id="LEMWPES"/>
<dbReference type="OrthoDB" id="2663142at2759"/>
<dbReference type="AlphaFoldDB" id="A0A0D2Q8M1"/>
<evidence type="ECO:0000259" key="1">
    <source>
        <dbReference type="Pfam" id="PF12937"/>
    </source>
</evidence>
<proteinExistence type="predicted"/>
<accession>A0A0D2Q8M1</accession>
<gene>
    <name evidence="2" type="ORF">HYPSUDRAFT_62437</name>
</gene>
<feature type="domain" description="F-box" evidence="1">
    <location>
        <begin position="8"/>
        <end position="49"/>
    </location>
</feature>
<dbReference type="EMBL" id="KN817522">
    <property type="protein sequence ID" value="KJA28045.1"/>
    <property type="molecule type" value="Genomic_DNA"/>
</dbReference>
<keyword evidence="3" id="KW-1185">Reference proteome</keyword>
<dbReference type="Proteomes" id="UP000054270">
    <property type="component" value="Unassembled WGS sequence"/>
</dbReference>
<dbReference type="Pfam" id="PF12937">
    <property type="entry name" value="F-box-like"/>
    <property type="match status" value="1"/>
</dbReference>
<dbReference type="InterPro" id="IPR032675">
    <property type="entry name" value="LRR_dom_sf"/>
</dbReference>
<evidence type="ECO:0000313" key="3">
    <source>
        <dbReference type="Proteomes" id="UP000054270"/>
    </source>
</evidence>
<dbReference type="InterPro" id="IPR001810">
    <property type="entry name" value="F-box_dom"/>
</dbReference>
<sequence>MHSALLIDEILRLVFSFASETGPSTLAVAARCCKAWRDPALDFLWNRLSCFKPFVLLFSGGSVVNGEFVLPSYLPEQDLSRFNFYAGRIKHAGNRYELRVCFGAEAMALFHFHHKSIVLPNLSSVHISVSRCPPILIPFYFSSNLSKIDVDLGFKASSSSTDDMLCTYFTQVAESCRGLRHLSLRGHASERLNDIISRLSSLHSISLKLGATLLPKTLKAIMDFPRLSELEVHAGHIESYDVNDKQEDCTVFTSLRKLHIRAQSTLIEDILRHIPLNTLQNIHLELDDPSPCTTFWNACFASIANKSAETLQHLSLEHHFEIVEPSLSIPLDAAQPSNASTTTIVTTASPAASHMTFQVVETLRVLKHLHHFSCDITLPPILNDKDIERMVVWWPQLQHFELGSSLPTEELQVSQRPQMTPGCLHFFASQLSQLRKLILPLTIDDDTNLSTNTLQLEKANELQSLTIAQLSTTTPNDVARYLHTLFPSLKSLEGPCDDSDIWTGTIDALRNFAC</sequence>
<dbReference type="STRING" id="945553.A0A0D2Q8M1"/>